<evidence type="ECO:0000259" key="3">
    <source>
        <dbReference type="Pfam" id="PF23559"/>
    </source>
</evidence>
<name>A0A0E0LCC5_ORYPU</name>
<reference evidence="5" key="2">
    <citation type="submission" date="2018-05" db="EMBL/GenBank/DDBJ databases">
        <title>OpunRS2 (Oryza punctata Reference Sequence Version 2).</title>
        <authorList>
            <person name="Zhang J."/>
            <person name="Kudrna D."/>
            <person name="Lee S."/>
            <person name="Talag J."/>
            <person name="Welchert J."/>
            <person name="Wing R.A."/>
        </authorList>
    </citation>
    <scope>NUCLEOTIDE SEQUENCE [LARGE SCALE GENOMIC DNA]</scope>
</reference>
<dbReference type="STRING" id="4537.A0A0E0LCC5"/>
<dbReference type="eggNOG" id="KOG4658">
    <property type="taxonomic scope" value="Eukaryota"/>
</dbReference>
<dbReference type="GO" id="GO:0006952">
    <property type="term" value="P:defense response"/>
    <property type="evidence" value="ECO:0007669"/>
    <property type="project" value="UniProtKB-KW"/>
</dbReference>
<evidence type="ECO:0000313" key="6">
    <source>
        <dbReference type="Proteomes" id="UP000026962"/>
    </source>
</evidence>
<dbReference type="SUPFAM" id="SSF52058">
    <property type="entry name" value="L domain-like"/>
    <property type="match status" value="1"/>
</dbReference>
<dbReference type="InterPro" id="IPR032675">
    <property type="entry name" value="LRR_dom_sf"/>
</dbReference>
<keyword evidence="1" id="KW-0677">Repeat</keyword>
<sequence>MWSKNASEWEELRNLLSIGESGSVIIVTTRSPTVASIVKMVTPYLVKELPMDECVEVFNRYAFRGREENYLELAEIGRTIAEKCGSFPLAAKTLGCMLSHNQDIGEWRRVMGEDMWNLEQNNRLLDTITTESKEIVAERYFYELVGRYLFQDYRVVYDGTINTCKMHDLVNDLPNFVSRRDQAIISCEKTTVSGNVRHLVWERGYFSPELKFPKELRKANKARTFASIWNLGTVDFEELLDSIGNLKHLRYLDLQWNTELKSVPSSLSKLVNLQMLHLGMCIQLEELPRDVHRLVNLSFLSLTSKQKFLPEAGLRFLTSLTTLFLSYYPDLISLTDEFGSLVSLQELSIVHCPKLASLPSSMKNLSNLQKLVIQNCEELDLMEPTETIGGLPKIRALSLVGVTKLVDFPDSFRKIAHSLEYLAINSCNGLTRLPNFIEDFTALKKIVIQDCPELIARCAFLYGDDFHLISHVPQIDLDGIIFLNVSSQFIFPY</sequence>
<proteinExistence type="predicted"/>
<dbReference type="SUPFAM" id="SSF52540">
    <property type="entry name" value="P-loop containing nucleoside triphosphate hydrolases"/>
    <property type="match status" value="1"/>
</dbReference>
<reference evidence="5" key="1">
    <citation type="submission" date="2015-04" db="UniProtKB">
        <authorList>
            <consortium name="EnsemblPlants"/>
        </authorList>
    </citation>
    <scope>IDENTIFICATION</scope>
</reference>
<keyword evidence="2" id="KW-0611">Plant defense</keyword>
<dbReference type="Pfam" id="PF23598">
    <property type="entry name" value="LRR_14"/>
    <property type="match status" value="1"/>
</dbReference>
<feature type="domain" description="Disease resistance protein winged helix" evidence="3">
    <location>
        <begin position="127"/>
        <end position="173"/>
    </location>
</feature>
<feature type="domain" description="Disease resistance R13L4/SHOC-2-like LRR" evidence="4">
    <location>
        <begin position="240"/>
        <end position="424"/>
    </location>
</feature>
<dbReference type="InterPro" id="IPR058922">
    <property type="entry name" value="WHD_DRP"/>
</dbReference>
<dbReference type="PANTHER" id="PTHR36766:SF57">
    <property type="entry name" value="DISEASE RESISTANCE PROTEIN RGA1"/>
    <property type="match status" value="1"/>
</dbReference>
<dbReference type="Pfam" id="PF23559">
    <property type="entry name" value="WHD_DRP"/>
    <property type="match status" value="1"/>
</dbReference>
<dbReference type="Gramene" id="OPUNC06G15870.1">
    <property type="protein sequence ID" value="OPUNC06G15870.1"/>
    <property type="gene ID" value="OPUNC06G15870"/>
</dbReference>
<evidence type="ECO:0000259" key="4">
    <source>
        <dbReference type="Pfam" id="PF23598"/>
    </source>
</evidence>
<dbReference type="PANTHER" id="PTHR36766">
    <property type="entry name" value="PLANT BROAD-SPECTRUM MILDEW RESISTANCE PROTEIN RPW8"/>
    <property type="match status" value="1"/>
</dbReference>
<accession>A0A0E0LCC5</accession>
<dbReference type="GO" id="GO:0043531">
    <property type="term" value="F:ADP binding"/>
    <property type="evidence" value="ECO:0007669"/>
    <property type="project" value="InterPro"/>
</dbReference>
<evidence type="ECO:0000256" key="2">
    <source>
        <dbReference type="ARBA" id="ARBA00022821"/>
    </source>
</evidence>
<evidence type="ECO:0000256" key="1">
    <source>
        <dbReference type="ARBA" id="ARBA00022737"/>
    </source>
</evidence>
<dbReference type="InterPro" id="IPR055414">
    <property type="entry name" value="LRR_R13L4/SHOC2-like"/>
</dbReference>
<dbReference type="EnsemblPlants" id="OPUNC06G15870.1">
    <property type="protein sequence ID" value="OPUNC06G15870.1"/>
    <property type="gene ID" value="OPUNC06G15870"/>
</dbReference>
<dbReference type="AlphaFoldDB" id="A0A0E0LCC5"/>
<dbReference type="OMA" id="CENPIER"/>
<organism evidence="5">
    <name type="scientific">Oryza punctata</name>
    <name type="common">Red rice</name>
    <dbReference type="NCBI Taxonomy" id="4537"/>
    <lineage>
        <taxon>Eukaryota</taxon>
        <taxon>Viridiplantae</taxon>
        <taxon>Streptophyta</taxon>
        <taxon>Embryophyta</taxon>
        <taxon>Tracheophyta</taxon>
        <taxon>Spermatophyta</taxon>
        <taxon>Magnoliopsida</taxon>
        <taxon>Liliopsida</taxon>
        <taxon>Poales</taxon>
        <taxon>Poaceae</taxon>
        <taxon>BOP clade</taxon>
        <taxon>Oryzoideae</taxon>
        <taxon>Oryzeae</taxon>
        <taxon>Oryzinae</taxon>
        <taxon>Oryza</taxon>
    </lineage>
</organism>
<evidence type="ECO:0000313" key="5">
    <source>
        <dbReference type="EnsemblPlants" id="OPUNC06G15870.1"/>
    </source>
</evidence>
<dbReference type="InterPro" id="IPR042197">
    <property type="entry name" value="Apaf_helical"/>
</dbReference>
<dbReference type="InterPro" id="IPR027417">
    <property type="entry name" value="P-loop_NTPase"/>
</dbReference>
<keyword evidence="6" id="KW-1185">Reference proteome</keyword>
<dbReference type="Gene3D" id="1.10.8.430">
    <property type="entry name" value="Helical domain of apoptotic protease-activating factors"/>
    <property type="match status" value="1"/>
</dbReference>
<dbReference type="Proteomes" id="UP000026962">
    <property type="component" value="Chromosome 6"/>
</dbReference>
<dbReference type="Gene3D" id="3.80.10.10">
    <property type="entry name" value="Ribonuclease Inhibitor"/>
    <property type="match status" value="2"/>
</dbReference>
<dbReference type="HOGENOM" id="CLU_000837_8_1_1"/>
<protein>
    <submittedName>
        <fullName evidence="5">Uncharacterized protein</fullName>
    </submittedName>
</protein>